<dbReference type="AlphaFoldDB" id="A0A7J6QRV6"/>
<evidence type="ECO:0000259" key="11">
    <source>
        <dbReference type="PROSITE" id="PS51918"/>
    </source>
</evidence>
<evidence type="ECO:0000313" key="13">
    <source>
        <dbReference type="Proteomes" id="UP000553632"/>
    </source>
</evidence>
<dbReference type="GO" id="GO:0051539">
    <property type="term" value="F:4 iron, 4 sulfur cluster binding"/>
    <property type="evidence" value="ECO:0007669"/>
    <property type="project" value="UniProtKB-KW"/>
</dbReference>
<comment type="subcellular location">
    <subcellularLocation>
        <location evidence="2">Cytoplasm</location>
    </subcellularLocation>
</comment>
<comment type="cofactor">
    <cofactor evidence="1">
        <name>[4Fe-4S] cluster</name>
        <dbReference type="ChEBI" id="CHEBI:49883"/>
    </cofactor>
</comment>
<dbReference type="Proteomes" id="UP000553632">
    <property type="component" value="Unassembled WGS sequence"/>
</dbReference>
<dbReference type="PROSITE" id="PS51918">
    <property type="entry name" value="RADICAL_SAM"/>
    <property type="match status" value="1"/>
</dbReference>
<feature type="domain" description="Radical SAM core" evidence="11">
    <location>
        <begin position="111"/>
        <end position="355"/>
    </location>
</feature>
<keyword evidence="13" id="KW-1185">Reference proteome</keyword>
<dbReference type="GO" id="GO:0030488">
    <property type="term" value="P:tRNA methylation"/>
    <property type="evidence" value="ECO:0007669"/>
    <property type="project" value="TreeGrafter"/>
</dbReference>
<accession>A0A7J6QRV6</accession>
<keyword evidence="7" id="KW-0949">S-adenosyl-L-methionine</keyword>
<dbReference type="InterPro" id="IPR040072">
    <property type="entry name" value="Methyltransferase_A"/>
</dbReference>
<dbReference type="EMBL" id="JABANO010030877">
    <property type="protein sequence ID" value="KAF4711145.1"/>
    <property type="molecule type" value="Genomic_DNA"/>
</dbReference>
<dbReference type="InterPro" id="IPR058240">
    <property type="entry name" value="rSAM_sf"/>
</dbReference>
<dbReference type="PANTHER" id="PTHR30544:SF8">
    <property type="entry name" value="RADICAL SAM SUPERFAMILY PROTEIN"/>
    <property type="match status" value="1"/>
</dbReference>
<dbReference type="GO" id="GO:0046872">
    <property type="term" value="F:metal ion binding"/>
    <property type="evidence" value="ECO:0007669"/>
    <property type="project" value="UniProtKB-KW"/>
</dbReference>
<gene>
    <name evidence="12" type="ORF">FOZ63_006009</name>
</gene>
<comment type="caution">
    <text evidence="12">The sequence shown here is derived from an EMBL/GenBank/DDBJ whole genome shotgun (WGS) entry which is preliminary data.</text>
</comment>
<keyword evidence="4" id="KW-0963">Cytoplasm</keyword>
<keyword evidence="5" id="KW-0489">Methyltransferase</keyword>
<evidence type="ECO:0000256" key="1">
    <source>
        <dbReference type="ARBA" id="ARBA00001966"/>
    </source>
</evidence>
<dbReference type="PANTHER" id="PTHR30544">
    <property type="entry name" value="23S RRNA METHYLTRANSFERASE"/>
    <property type="match status" value="1"/>
</dbReference>
<keyword evidence="6" id="KW-0808">Transferase</keyword>
<keyword evidence="3" id="KW-0004">4Fe-4S</keyword>
<evidence type="ECO:0000256" key="6">
    <source>
        <dbReference type="ARBA" id="ARBA00022679"/>
    </source>
</evidence>
<dbReference type="SFLD" id="SFLDF00275">
    <property type="entry name" value="adenosine_C2_methyltransferase"/>
    <property type="match status" value="1"/>
</dbReference>
<evidence type="ECO:0000313" key="12">
    <source>
        <dbReference type="EMBL" id="KAF4711145.1"/>
    </source>
</evidence>
<evidence type="ECO:0000256" key="5">
    <source>
        <dbReference type="ARBA" id="ARBA00022603"/>
    </source>
</evidence>
<dbReference type="GO" id="GO:0070475">
    <property type="term" value="P:rRNA base methylation"/>
    <property type="evidence" value="ECO:0007669"/>
    <property type="project" value="TreeGrafter"/>
</dbReference>
<organism evidence="12 13">
    <name type="scientific">Perkinsus olseni</name>
    <name type="common">Perkinsus atlanticus</name>
    <dbReference type="NCBI Taxonomy" id="32597"/>
    <lineage>
        <taxon>Eukaryota</taxon>
        <taxon>Sar</taxon>
        <taxon>Alveolata</taxon>
        <taxon>Perkinsozoa</taxon>
        <taxon>Perkinsea</taxon>
        <taxon>Perkinsida</taxon>
        <taxon>Perkinsidae</taxon>
        <taxon>Perkinsus</taxon>
    </lineage>
</organism>
<dbReference type="CDD" id="cd01335">
    <property type="entry name" value="Radical_SAM"/>
    <property type="match status" value="1"/>
</dbReference>
<sequence length="960" mass="103681">MPEVFSRSGRHRDPCSFRKPLLDTLALEDFLVDVGSSRQHAVTIQKAFVADVDFDPSQVPRVPKRAAALLDKVFARISSTVAMKQVSSDGTTKILLRLQDGKEVEAVVIPAGDRRTLCVSSQVGCRMGCRFCATGTLGLSGNLSSGEILEQLWHANRVSDKPIGNVVFMGMGEPLENYGAVLAAIKGMNRLFAVPQRCITVSTVGVVPKIRALAHDASGVKLALSLHAPTQELREKIVPSAKAWSIQELMLALDEYAQANLCAGRPDGSGGGGRKKGSVMIEYVVIKHMNDTSDCAHKLGELLGNRKVVVNLIPYNVVDNGSNFEPPLESSVTRMVGILKDVYGIRVYHRRHHGRDIDAACGQLAKKKPHGVPDLEDLSGTAVTGCSLAPFECEEDGRSGMGNVALLSCDWCGMNVDGASAAQLPSPMVAAQRHTLRTTMARASRDVGAAITLNNSLSACESHHQVLECLDSCSYSVHRLGFQNALTALHRFARHKNPGACATRQQVADRVARLLLTPHERQSQPTAGMLGNALWACGRLSDVIDWWGIVEGVGRRAIVDDKMLPHHIAHFMWGSASCYSVATEDRQREQIVELVKKVMMEFFRRDGTGFESRHIANIVWSLGTIQLPLSSDFLLRLLNSCTAVSSHLKDQEDSNTIWGLARLSAVAPAAAGEGVHAIRRYIIGRVLQRTSWSSLRPEEFAMILWGVAVGVGHEADATVLERLSAAASSLAGKMVSEPSSHRAIANTLWAFATLRHVDGNLLRFTSLACPAVVQSGSGRHLSNIVCALSDLGCALPDDLLSAAIKACSYPPSNATGRHAAGLLRAVAASLRRREVEAAELEPLVATMWSSYGVEEEATARQLFIAALWSSLCTPSPLIKDRRKIDVIISGAMQGFAVDDAASSHTHVEVAMVLRRLDEPRVLVEASACGLSVDIGLRGAQTDWFHANNNSVSDTRCNTGF</sequence>
<evidence type="ECO:0000256" key="2">
    <source>
        <dbReference type="ARBA" id="ARBA00004496"/>
    </source>
</evidence>
<keyword evidence="9" id="KW-0408">Iron</keyword>
<dbReference type="SUPFAM" id="SSF102114">
    <property type="entry name" value="Radical SAM enzymes"/>
    <property type="match status" value="1"/>
</dbReference>
<dbReference type="SFLD" id="SFLDS00029">
    <property type="entry name" value="Radical_SAM"/>
    <property type="match status" value="1"/>
</dbReference>
<dbReference type="GO" id="GO:0005737">
    <property type="term" value="C:cytoplasm"/>
    <property type="evidence" value="ECO:0007669"/>
    <property type="project" value="UniProtKB-SubCell"/>
</dbReference>
<evidence type="ECO:0000256" key="10">
    <source>
        <dbReference type="ARBA" id="ARBA00023014"/>
    </source>
</evidence>
<evidence type="ECO:0000256" key="7">
    <source>
        <dbReference type="ARBA" id="ARBA00022691"/>
    </source>
</evidence>
<dbReference type="Pfam" id="PF04055">
    <property type="entry name" value="Radical_SAM"/>
    <property type="match status" value="1"/>
</dbReference>
<reference evidence="12 13" key="1">
    <citation type="submission" date="2020-04" db="EMBL/GenBank/DDBJ databases">
        <title>Perkinsus olseni comparative genomics.</title>
        <authorList>
            <person name="Bogema D.R."/>
        </authorList>
    </citation>
    <scope>NUCLEOTIDE SEQUENCE [LARGE SCALE GENOMIC DNA]</scope>
    <source>
        <strain evidence="12 13">ATCC PRA-207</strain>
    </source>
</reference>
<keyword evidence="10" id="KW-0411">Iron-sulfur</keyword>
<dbReference type="Gene3D" id="3.20.20.70">
    <property type="entry name" value="Aldolase class I"/>
    <property type="match status" value="1"/>
</dbReference>
<dbReference type="InterPro" id="IPR004383">
    <property type="entry name" value="rRNA_lsu_MTrfase_RlmN/Cfr"/>
</dbReference>
<name>A0A7J6QRV6_PEROL</name>
<dbReference type="SFLD" id="SFLDG01062">
    <property type="entry name" value="methyltransferase_(Class_A)"/>
    <property type="match status" value="1"/>
</dbReference>
<evidence type="ECO:0000256" key="8">
    <source>
        <dbReference type="ARBA" id="ARBA00022723"/>
    </source>
</evidence>
<evidence type="ECO:0000256" key="3">
    <source>
        <dbReference type="ARBA" id="ARBA00022485"/>
    </source>
</evidence>
<dbReference type="InterPro" id="IPR007197">
    <property type="entry name" value="rSAM"/>
</dbReference>
<evidence type="ECO:0000256" key="4">
    <source>
        <dbReference type="ARBA" id="ARBA00022490"/>
    </source>
</evidence>
<protein>
    <recommendedName>
        <fullName evidence="11">Radical SAM core domain-containing protein</fullName>
    </recommendedName>
</protein>
<evidence type="ECO:0000256" key="9">
    <source>
        <dbReference type="ARBA" id="ARBA00023004"/>
    </source>
</evidence>
<dbReference type="InterPro" id="IPR013785">
    <property type="entry name" value="Aldolase_TIM"/>
</dbReference>
<proteinExistence type="predicted"/>
<keyword evidence="8" id="KW-0479">Metal-binding</keyword>
<dbReference type="GO" id="GO:0008173">
    <property type="term" value="F:RNA methyltransferase activity"/>
    <property type="evidence" value="ECO:0007669"/>
    <property type="project" value="InterPro"/>
</dbReference>